<evidence type="ECO:0000256" key="18">
    <source>
        <dbReference type="SAM" id="Phobius"/>
    </source>
</evidence>
<dbReference type="GO" id="GO:0015990">
    <property type="term" value="P:electron transport coupled proton transport"/>
    <property type="evidence" value="ECO:0007669"/>
    <property type="project" value="TreeGrafter"/>
</dbReference>
<keyword evidence="15 18" id="KW-0472">Membrane</keyword>
<keyword evidence="13" id="KW-0830">Ubiquinone</keyword>
<dbReference type="PANTHER" id="PTHR43507">
    <property type="entry name" value="NADH-UBIQUINONE OXIDOREDUCTASE CHAIN 4"/>
    <property type="match status" value="1"/>
</dbReference>
<keyword evidence="7" id="KW-0679">Respiratory chain</keyword>
<comment type="subcellular location">
    <subcellularLocation>
        <location evidence="2">Mitochondrion membrane</location>
        <topology evidence="2">Multi-pass membrane protein</topology>
    </subcellularLocation>
</comment>
<keyword evidence="12" id="KW-0520">NAD</keyword>
<dbReference type="GO" id="GO:0031966">
    <property type="term" value="C:mitochondrial membrane"/>
    <property type="evidence" value="ECO:0007669"/>
    <property type="project" value="UniProtKB-SubCell"/>
</dbReference>
<evidence type="ECO:0000256" key="5">
    <source>
        <dbReference type="ARBA" id="ARBA00021006"/>
    </source>
</evidence>
<evidence type="ECO:0000256" key="3">
    <source>
        <dbReference type="ARBA" id="ARBA00009025"/>
    </source>
</evidence>
<protein>
    <recommendedName>
        <fullName evidence="5">NADH-ubiquinone oxidoreductase chain 4</fullName>
        <ecNumber evidence="4">7.1.1.2</ecNumber>
    </recommendedName>
    <alternativeName>
        <fullName evidence="16">NADH dehydrogenase subunit 4</fullName>
    </alternativeName>
</protein>
<dbReference type="PRINTS" id="PR01437">
    <property type="entry name" value="NUOXDRDTASE4"/>
</dbReference>
<keyword evidence="11 18" id="KW-1133">Transmembrane helix</keyword>
<comment type="function">
    <text evidence="1">Core subunit of the mitochondrial membrane respiratory chain NADH dehydrogenase (Complex I) that is believed to belong to the minimal assembly required for catalysis. Complex I functions in the transfer of electrons from NADH to the respiratory chain. The immediate electron acceptor for the enzyme is believed to be ubiquinone.</text>
</comment>
<organism evidence="21">
    <name type="scientific">Hirondellea gigas</name>
    <dbReference type="NCBI Taxonomy" id="1518452"/>
    <lineage>
        <taxon>Eukaryota</taxon>
        <taxon>Metazoa</taxon>
        <taxon>Ecdysozoa</taxon>
        <taxon>Arthropoda</taxon>
        <taxon>Crustacea</taxon>
        <taxon>Multicrustacea</taxon>
        <taxon>Malacostraca</taxon>
        <taxon>Eumalacostraca</taxon>
        <taxon>Peracarida</taxon>
        <taxon>Amphipoda</taxon>
        <taxon>Amphilochidea</taxon>
        <taxon>Lysianassida</taxon>
        <taxon>Lysianassidira</taxon>
        <taxon>Lysianassoidea</taxon>
        <taxon>Lysianassidae</taxon>
        <taxon>Hirondellea</taxon>
    </lineage>
</organism>
<accession>A0A6A7FLV4</accession>
<feature type="transmembrane region" description="Helical" evidence="18">
    <location>
        <begin position="54"/>
        <end position="72"/>
    </location>
</feature>
<dbReference type="EMBL" id="IACT01000088">
    <property type="protein sequence ID" value="LAC19541.1"/>
    <property type="molecule type" value="mRNA"/>
</dbReference>
<dbReference type="InterPro" id="IPR000260">
    <property type="entry name" value="NADH4_N"/>
</dbReference>
<evidence type="ECO:0000256" key="4">
    <source>
        <dbReference type="ARBA" id="ARBA00012944"/>
    </source>
</evidence>
<evidence type="ECO:0000256" key="17">
    <source>
        <dbReference type="ARBA" id="ARBA00049551"/>
    </source>
</evidence>
<feature type="transmembrane region" description="Helical" evidence="18">
    <location>
        <begin position="84"/>
        <end position="102"/>
    </location>
</feature>
<keyword evidence="14" id="KW-0496">Mitochondrion</keyword>
<dbReference type="InterPro" id="IPR001750">
    <property type="entry name" value="ND/Mrp_TM"/>
</dbReference>
<evidence type="ECO:0000256" key="12">
    <source>
        <dbReference type="ARBA" id="ARBA00023027"/>
    </source>
</evidence>
<evidence type="ECO:0000256" key="16">
    <source>
        <dbReference type="ARBA" id="ARBA00031025"/>
    </source>
</evidence>
<evidence type="ECO:0000256" key="6">
    <source>
        <dbReference type="ARBA" id="ARBA00022448"/>
    </source>
</evidence>
<dbReference type="GO" id="GO:0042773">
    <property type="term" value="P:ATP synthesis coupled electron transport"/>
    <property type="evidence" value="ECO:0007669"/>
    <property type="project" value="InterPro"/>
</dbReference>
<keyword evidence="9" id="KW-1278">Translocase</keyword>
<sequence length="172" mass="20231">MLRLIFGLVGVYMLVRFWGETILFILIIMLLLRLKGRDVGFLIVSEVFEVDSTSIRLILLRIWIVLLSLLRRIKIKVFSLHKRLFIILSLRLLLFLILRFSFREYLLFYLRFESSLVPILVIILGWGYQPERVQAGVYILFYTLFGSLPLLVCLVLNSISFGRGSIFIYNIH</sequence>
<keyword evidence="6" id="KW-0813">Transport</keyword>
<feature type="transmembrane region" description="Helical" evidence="18">
    <location>
        <begin position="135"/>
        <end position="159"/>
    </location>
</feature>
<evidence type="ECO:0000259" key="19">
    <source>
        <dbReference type="Pfam" id="PF00361"/>
    </source>
</evidence>
<feature type="domain" description="NADH:ubiquinone oxidoreductase chain 4 N-terminal" evidence="20">
    <location>
        <begin position="1"/>
        <end position="98"/>
    </location>
</feature>
<comment type="similarity">
    <text evidence="3">Belongs to the complex I subunit 4 family.</text>
</comment>
<evidence type="ECO:0000256" key="14">
    <source>
        <dbReference type="ARBA" id="ARBA00023128"/>
    </source>
</evidence>
<evidence type="ECO:0000259" key="20">
    <source>
        <dbReference type="Pfam" id="PF01059"/>
    </source>
</evidence>
<dbReference type="EC" id="7.1.1.2" evidence="4"/>
<dbReference type="GO" id="GO:0008137">
    <property type="term" value="F:NADH dehydrogenase (ubiquinone) activity"/>
    <property type="evidence" value="ECO:0007669"/>
    <property type="project" value="UniProtKB-EC"/>
</dbReference>
<keyword evidence="8 18" id="KW-0812">Transmembrane</keyword>
<evidence type="ECO:0000256" key="15">
    <source>
        <dbReference type="ARBA" id="ARBA00023136"/>
    </source>
</evidence>
<evidence type="ECO:0000256" key="8">
    <source>
        <dbReference type="ARBA" id="ARBA00022692"/>
    </source>
</evidence>
<evidence type="ECO:0000313" key="21">
    <source>
        <dbReference type="EMBL" id="LAC19541.1"/>
    </source>
</evidence>
<feature type="domain" description="NADH:quinone oxidoreductase/Mrp antiporter transmembrane" evidence="19">
    <location>
        <begin position="105"/>
        <end position="156"/>
    </location>
</feature>
<evidence type="ECO:0000256" key="13">
    <source>
        <dbReference type="ARBA" id="ARBA00023075"/>
    </source>
</evidence>
<dbReference type="GO" id="GO:0048039">
    <property type="term" value="F:ubiquinone binding"/>
    <property type="evidence" value="ECO:0007669"/>
    <property type="project" value="TreeGrafter"/>
</dbReference>
<name>A0A6A7FLV4_9CRUS</name>
<evidence type="ECO:0000256" key="7">
    <source>
        <dbReference type="ARBA" id="ARBA00022660"/>
    </source>
</evidence>
<dbReference type="Pfam" id="PF01059">
    <property type="entry name" value="Oxidored_q5_N"/>
    <property type="match status" value="1"/>
</dbReference>
<evidence type="ECO:0000256" key="11">
    <source>
        <dbReference type="ARBA" id="ARBA00022989"/>
    </source>
</evidence>
<evidence type="ECO:0000256" key="9">
    <source>
        <dbReference type="ARBA" id="ARBA00022967"/>
    </source>
</evidence>
<dbReference type="InterPro" id="IPR003918">
    <property type="entry name" value="NADH_UbQ_OxRdtase"/>
</dbReference>
<feature type="transmembrane region" description="Helical" evidence="18">
    <location>
        <begin position="12"/>
        <end position="34"/>
    </location>
</feature>
<keyword evidence="10" id="KW-0249">Electron transport</keyword>
<dbReference type="Pfam" id="PF00361">
    <property type="entry name" value="Proton_antipo_M"/>
    <property type="match status" value="1"/>
</dbReference>
<feature type="transmembrane region" description="Helical" evidence="18">
    <location>
        <begin position="108"/>
        <end position="128"/>
    </location>
</feature>
<proteinExistence type="evidence at transcript level"/>
<evidence type="ECO:0000256" key="1">
    <source>
        <dbReference type="ARBA" id="ARBA00003257"/>
    </source>
</evidence>
<dbReference type="GO" id="GO:0003954">
    <property type="term" value="F:NADH dehydrogenase activity"/>
    <property type="evidence" value="ECO:0007669"/>
    <property type="project" value="TreeGrafter"/>
</dbReference>
<evidence type="ECO:0000256" key="10">
    <source>
        <dbReference type="ARBA" id="ARBA00022982"/>
    </source>
</evidence>
<dbReference type="PANTHER" id="PTHR43507:SF20">
    <property type="entry name" value="NADH-UBIQUINONE OXIDOREDUCTASE CHAIN 4"/>
    <property type="match status" value="1"/>
</dbReference>
<dbReference type="AlphaFoldDB" id="A0A6A7FLV4"/>
<reference evidence="21" key="1">
    <citation type="submission" date="2017-11" db="EMBL/GenBank/DDBJ databases">
        <title>The sensing device of the deep-sea amphipod.</title>
        <authorList>
            <person name="Kobayashi H."/>
            <person name="Nagahama T."/>
            <person name="Arai W."/>
            <person name="Sasagawa Y."/>
            <person name="Umeda M."/>
            <person name="Hayashi T."/>
            <person name="Nikaido I."/>
            <person name="Watanabe H."/>
            <person name="Oguri K."/>
            <person name="Kitazato H."/>
            <person name="Fujioka K."/>
            <person name="Kido Y."/>
            <person name="Takami H."/>
        </authorList>
    </citation>
    <scope>NUCLEOTIDE SEQUENCE</scope>
    <source>
        <tissue evidence="21">Whole body</tissue>
    </source>
</reference>
<comment type="catalytic activity">
    <reaction evidence="17">
        <text>a ubiquinone + NADH + 5 H(+)(in) = a ubiquinol + NAD(+) + 4 H(+)(out)</text>
        <dbReference type="Rhea" id="RHEA:29091"/>
        <dbReference type="Rhea" id="RHEA-COMP:9565"/>
        <dbReference type="Rhea" id="RHEA-COMP:9566"/>
        <dbReference type="ChEBI" id="CHEBI:15378"/>
        <dbReference type="ChEBI" id="CHEBI:16389"/>
        <dbReference type="ChEBI" id="CHEBI:17976"/>
        <dbReference type="ChEBI" id="CHEBI:57540"/>
        <dbReference type="ChEBI" id="CHEBI:57945"/>
        <dbReference type="EC" id="7.1.1.2"/>
    </reaction>
</comment>
<evidence type="ECO:0000256" key="2">
    <source>
        <dbReference type="ARBA" id="ARBA00004225"/>
    </source>
</evidence>